<dbReference type="InParanoid" id="A8PRD9"/>
<dbReference type="GeneID" id="5856561"/>
<feature type="region of interest" description="Disordered" evidence="8">
    <location>
        <begin position="1"/>
        <end position="87"/>
    </location>
</feature>
<evidence type="ECO:0000313" key="11">
    <source>
        <dbReference type="Proteomes" id="UP000008837"/>
    </source>
</evidence>
<dbReference type="InterPro" id="IPR019821">
    <property type="entry name" value="Kinesin_motor_CS"/>
</dbReference>
<dbReference type="EMBL" id="AAYY01000001">
    <property type="protein sequence ID" value="EDP45041.1"/>
    <property type="molecule type" value="Genomic_DNA"/>
</dbReference>
<dbReference type="InterPro" id="IPR027417">
    <property type="entry name" value="P-loop_NTPase"/>
</dbReference>
<evidence type="ECO:0000256" key="6">
    <source>
        <dbReference type="RuleBase" id="RU000394"/>
    </source>
</evidence>
<dbReference type="GO" id="GO:0008017">
    <property type="term" value="F:microtubule binding"/>
    <property type="evidence" value="ECO:0007669"/>
    <property type="project" value="InterPro"/>
</dbReference>
<dbReference type="PROSITE" id="PS50067">
    <property type="entry name" value="KINESIN_MOTOR_2"/>
    <property type="match status" value="1"/>
</dbReference>
<comment type="caution">
    <text evidence="10">The sequence shown here is derived from an EMBL/GenBank/DDBJ whole genome shotgun (WGS) entry which is preliminary data.</text>
</comment>
<feature type="coiled-coil region" evidence="7">
    <location>
        <begin position="548"/>
        <end position="610"/>
    </location>
</feature>
<dbReference type="Gene3D" id="3.40.850.10">
    <property type="entry name" value="Kinesin motor domain"/>
    <property type="match status" value="1"/>
</dbReference>
<dbReference type="RefSeq" id="XP_001732255.1">
    <property type="nucleotide sequence ID" value="XM_001732203.1"/>
</dbReference>
<feature type="binding site" evidence="5">
    <location>
        <begin position="198"/>
        <end position="205"/>
    </location>
    <ligand>
        <name>ATP</name>
        <dbReference type="ChEBI" id="CHEBI:30616"/>
    </ligand>
</feature>
<organism evidence="10 11">
    <name type="scientific">Malassezia globosa (strain ATCC MYA-4612 / CBS 7966)</name>
    <name type="common">Dandruff-associated fungus</name>
    <dbReference type="NCBI Taxonomy" id="425265"/>
    <lineage>
        <taxon>Eukaryota</taxon>
        <taxon>Fungi</taxon>
        <taxon>Dikarya</taxon>
        <taxon>Basidiomycota</taxon>
        <taxon>Ustilaginomycotina</taxon>
        <taxon>Malasseziomycetes</taxon>
        <taxon>Malasseziales</taxon>
        <taxon>Malasseziaceae</taxon>
        <taxon>Malassezia</taxon>
    </lineage>
</organism>
<evidence type="ECO:0000256" key="8">
    <source>
        <dbReference type="SAM" id="MobiDB-lite"/>
    </source>
</evidence>
<evidence type="ECO:0000259" key="9">
    <source>
        <dbReference type="PROSITE" id="PS50067"/>
    </source>
</evidence>
<dbReference type="Proteomes" id="UP000008837">
    <property type="component" value="Unassembled WGS sequence"/>
</dbReference>
<dbReference type="OMA" id="KRTVMHV"/>
<evidence type="ECO:0000256" key="1">
    <source>
        <dbReference type="ARBA" id="ARBA00022741"/>
    </source>
</evidence>
<sequence>MEPFSQPHAQAQARTQSVPFVLSKSVSTPSPASASRTVRAKVTEGIRTSKAKSSGLTPTESDRLTCSPERPQQQLRIPDPPSPNSRIDVSTLQHELGDNSFVLESDDTHPSGESVQVHIRVRPNAEDEQCAWVASSESASLALDSALACGRMQPNADKPYYFDDVHTGSSNAHIYSALARPLVHSTLHGYNAVIFAYGQTASGKTFTLSGDEDGREPGVIPRAVQDIFNGICQGSTRREYLIRVSYLEIWNEIVRDLLEPANQPQVRDDRRRGPNAVLVAPLHEEVVTSPAHVFKLLARGESNRHTGATDWNERSSRSHTCFKITIESWDRNPANTRPYRISELSLIDLAGSERHSVNTKSRRTEGGNINKSLLSLGKVISALSEKGAGGRGGHIPYRESKLTRILQNNLNGRSRIAVVCTLNPSPAMVEESLSTLNFARRIKHVRVRAPINEYEGHVSSQGESQTLLAQYREEMGSLRAQVAELQSKKPSSRQPSTQSIPVTVETLHARLEELGALILQGGAEPPAQGTSHPVSPTKQRGFAFDDPLPVLQEKLHAALEKIRRLERQLAARMSLPMSTNASDDVKDARIQFLLQQIRELETVCEAQTLEAPQKVREDVEAEWMKRLEAAEAANKERDAFLAEISAECTRLRQANEALVRLAHEQTSSMLQELASRDTRPHVISMFMPHLRPTTVLGTQHIPAAEQDLSIDDVSSDDRLSSSELDDLLDSE</sequence>
<evidence type="ECO:0000256" key="5">
    <source>
        <dbReference type="PROSITE-ProRule" id="PRU00283"/>
    </source>
</evidence>
<accession>A8PRD9</accession>
<dbReference type="PANTHER" id="PTHR47968:SF75">
    <property type="entry name" value="CENTROMERE-ASSOCIATED PROTEIN E"/>
    <property type="match status" value="1"/>
</dbReference>
<evidence type="ECO:0000256" key="7">
    <source>
        <dbReference type="SAM" id="Coils"/>
    </source>
</evidence>
<feature type="compositionally biased region" description="Polar residues" evidence="8">
    <location>
        <begin position="7"/>
        <end position="36"/>
    </location>
</feature>
<evidence type="ECO:0000256" key="4">
    <source>
        <dbReference type="ARBA" id="ARBA00023175"/>
    </source>
</evidence>
<dbReference type="KEGG" id="mgl:MGL_0030"/>
<dbReference type="STRING" id="425265.A8PRD9"/>
<dbReference type="SMART" id="SM00129">
    <property type="entry name" value="KISc"/>
    <property type="match status" value="1"/>
</dbReference>
<evidence type="ECO:0000256" key="3">
    <source>
        <dbReference type="ARBA" id="ARBA00023054"/>
    </source>
</evidence>
<protein>
    <recommendedName>
        <fullName evidence="6">Kinesin-like protein</fullName>
    </recommendedName>
</protein>
<feature type="region of interest" description="Disordered" evidence="8">
    <location>
        <begin position="706"/>
        <end position="731"/>
    </location>
</feature>
<dbReference type="InterPro" id="IPR027640">
    <property type="entry name" value="Kinesin-like_fam"/>
</dbReference>
<proteinExistence type="inferred from homology"/>
<evidence type="ECO:0000256" key="2">
    <source>
        <dbReference type="ARBA" id="ARBA00022840"/>
    </source>
</evidence>
<dbReference type="GO" id="GO:0003777">
    <property type="term" value="F:microtubule motor activity"/>
    <property type="evidence" value="ECO:0007669"/>
    <property type="project" value="InterPro"/>
</dbReference>
<keyword evidence="11" id="KW-1185">Reference proteome</keyword>
<name>A8PRD9_MALGO</name>
<dbReference type="AlphaFoldDB" id="A8PRD9"/>
<dbReference type="VEuPathDB" id="FungiDB:MGL_0030"/>
<dbReference type="SUPFAM" id="SSF52540">
    <property type="entry name" value="P-loop containing nucleoside triphosphate hydrolases"/>
    <property type="match status" value="1"/>
</dbReference>
<dbReference type="Pfam" id="PF00225">
    <property type="entry name" value="Kinesin"/>
    <property type="match status" value="1"/>
</dbReference>
<dbReference type="GO" id="GO:0005524">
    <property type="term" value="F:ATP binding"/>
    <property type="evidence" value="ECO:0007669"/>
    <property type="project" value="UniProtKB-UniRule"/>
</dbReference>
<evidence type="ECO:0000313" key="10">
    <source>
        <dbReference type="EMBL" id="EDP45041.1"/>
    </source>
</evidence>
<comment type="similarity">
    <text evidence="5 6">Belongs to the TRAFAC class myosin-kinesin ATPase superfamily. Kinesin family.</text>
</comment>
<gene>
    <name evidence="10" type="ORF">MGL_0030</name>
</gene>
<keyword evidence="4 5" id="KW-0505">Motor protein</keyword>
<keyword evidence="6" id="KW-0493">Microtubule</keyword>
<reference evidence="10 11" key="1">
    <citation type="journal article" date="2007" name="Proc. Natl. Acad. Sci. U.S.A.">
        <title>Dandruff-associated Malassezia genomes reveal convergent and divergent virulence traits shared with plant and human fungal pathogens.</title>
        <authorList>
            <person name="Xu J."/>
            <person name="Saunders C.W."/>
            <person name="Hu P."/>
            <person name="Grant R.A."/>
            <person name="Boekhout T."/>
            <person name="Kuramae E.E."/>
            <person name="Kronstad J.W."/>
            <person name="Deangelis Y.M."/>
            <person name="Reeder N.L."/>
            <person name="Johnstone K.R."/>
            <person name="Leland M."/>
            <person name="Fieno A.M."/>
            <person name="Begley W.M."/>
            <person name="Sun Y."/>
            <person name="Lacey M.P."/>
            <person name="Chaudhary T."/>
            <person name="Keough T."/>
            <person name="Chu L."/>
            <person name="Sears R."/>
            <person name="Yuan B."/>
            <person name="Dawson T.L.Jr."/>
        </authorList>
    </citation>
    <scope>NUCLEOTIDE SEQUENCE [LARGE SCALE GENOMIC DNA]</scope>
    <source>
        <strain evidence="11">ATCC MYA-4612 / CBS 7966</strain>
    </source>
</reference>
<keyword evidence="1 5" id="KW-0547">Nucleotide-binding</keyword>
<dbReference type="InterPro" id="IPR001752">
    <property type="entry name" value="Kinesin_motor_dom"/>
</dbReference>
<keyword evidence="3 7" id="KW-0175">Coiled coil</keyword>
<dbReference type="PANTHER" id="PTHR47968">
    <property type="entry name" value="CENTROMERE PROTEIN E"/>
    <property type="match status" value="1"/>
</dbReference>
<dbReference type="GO" id="GO:0007018">
    <property type="term" value="P:microtubule-based movement"/>
    <property type="evidence" value="ECO:0007669"/>
    <property type="project" value="InterPro"/>
</dbReference>
<dbReference type="PRINTS" id="PR00380">
    <property type="entry name" value="KINESINHEAVY"/>
</dbReference>
<dbReference type="InterPro" id="IPR036961">
    <property type="entry name" value="Kinesin_motor_dom_sf"/>
</dbReference>
<dbReference type="GO" id="GO:0005874">
    <property type="term" value="C:microtubule"/>
    <property type="evidence" value="ECO:0007669"/>
    <property type="project" value="UniProtKB-KW"/>
</dbReference>
<dbReference type="PROSITE" id="PS00411">
    <property type="entry name" value="KINESIN_MOTOR_1"/>
    <property type="match status" value="1"/>
</dbReference>
<keyword evidence="2 5" id="KW-0067">ATP-binding</keyword>
<dbReference type="OrthoDB" id="3176171at2759"/>
<feature type="domain" description="Kinesin motor" evidence="9">
    <location>
        <begin position="114"/>
        <end position="445"/>
    </location>
</feature>